<dbReference type="EMBL" id="JAHWGI010001441">
    <property type="protein sequence ID" value="KAK3932906.1"/>
    <property type="molecule type" value="Genomic_DNA"/>
</dbReference>
<evidence type="ECO:0000313" key="1">
    <source>
        <dbReference type="EMBL" id="KAK3932906.1"/>
    </source>
</evidence>
<keyword evidence="2" id="KW-1185">Reference proteome</keyword>
<accession>A0AAE1I4P6</accession>
<evidence type="ECO:0000313" key="2">
    <source>
        <dbReference type="Proteomes" id="UP001219518"/>
    </source>
</evidence>
<protein>
    <submittedName>
        <fullName evidence="1">Hydroxyproline O-galactosyltransferase GALT2</fullName>
    </submittedName>
</protein>
<gene>
    <name evidence="1" type="ORF">KUF71_016372</name>
</gene>
<name>A0AAE1I4P6_9NEOP</name>
<proteinExistence type="predicted"/>
<reference evidence="1" key="2">
    <citation type="journal article" date="2023" name="BMC Genomics">
        <title>Pest status, molecular evolution, and epigenetic factors derived from the genome assembly of Frankliniella fusca, a thysanopteran phytovirus vector.</title>
        <authorList>
            <person name="Catto M.A."/>
            <person name="Labadie P.E."/>
            <person name="Jacobson A.L."/>
            <person name="Kennedy G.G."/>
            <person name="Srinivasan R."/>
            <person name="Hunt B.G."/>
        </authorList>
    </citation>
    <scope>NUCLEOTIDE SEQUENCE</scope>
    <source>
        <strain evidence="1">PL_HMW_Pooled</strain>
    </source>
</reference>
<dbReference type="AlphaFoldDB" id="A0AAE1I4P6"/>
<sequence length="172" mass="19134">MHGLTYTHNVDVGWIHAFDPQVPLEESYATEWRVPPQPKAGWPVYDGIVLEVLIGKSLRVSKLACSLVRSAPSPGRAVGPLLRQAFSRKRLMRSSYAGQKGRTSDGEKVKPGLKQYRKMDDIHGFILSRFPPITQSQFGATVNSLLGARPNAVKENKLVDESESEQSDIEFD</sequence>
<dbReference type="Proteomes" id="UP001219518">
    <property type="component" value="Unassembled WGS sequence"/>
</dbReference>
<reference evidence="1" key="1">
    <citation type="submission" date="2021-07" db="EMBL/GenBank/DDBJ databases">
        <authorList>
            <person name="Catto M.A."/>
            <person name="Jacobson A."/>
            <person name="Kennedy G."/>
            <person name="Labadie P."/>
            <person name="Hunt B.G."/>
            <person name="Srinivasan R."/>
        </authorList>
    </citation>
    <scope>NUCLEOTIDE SEQUENCE</scope>
    <source>
        <strain evidence="1">PL_HMW_Pooled</strain>
        <tissue evidence="1">Head</tissue>
    </source>
</reference>
<dbReference type="Gene3D" id="1.10.10.2590">
    <property type="entry name" value="BEN domain"/>
    <property type="match status" value="1"/>
</dbReference>
<comment type="caution">
    <text evidence="1">The sequence shown here is derived from an EMBL/GenBank/DDBJ whole genome shotgun (WGS) entry which is preliminary data.</text>
</comment>
<organism evidence="1 2">
    <name type="scientific">Frankliniella fusca</name>
    <dbReference type="NCBI Taxonomy" id="407009"/>
    <lineage>
        <taxon>Eukaryota</taxon>
        <taxon>Metazoa</taxon>
        <taxon>Ecdysozoa</taxon>
        <taxon>Arthropoda</taxon>
        <taxon>Hexapoda</taxon>
        <taxon>Insecta</taxon>
        <taxon>Pterygota</taxon>
        <taxon>Neoptera</taxon>
        <taxon>Paraneoptera</taxon>
        <taxon>Thysanoptera</taxon>
        <taxon>Terebrantia</taxon>
        <taxon>Thripoidea</taxon>
        <taxon>Thripidae</taxon>
        <taxon>Frankliniella</taxon>
    </lineage>
</organism>